<dbReference type="AlphaFoldDB" id="A0AAP0PX72"/>
<accession>A0AAP0PX72</accession>
<feature type="compositionally biased region" description="Acidic residues" evidence="1">
    <location>
        <begin position="75"/>
        <end position="87"/>
    </location>
</feature>
<evidence type="ECO:0000313" key="3">
    <source>
        <dbReference type="Proteomes" id="UP001419268"/>
    </source>
</evidence>
<evidence type="ECO:0000313" key="2">
    <source>
        <dbReference type="EMBL" id="KAK9157734.1"/>
    </source>
</evidence>
<dbReference type="Proteomes" id="UP001419268">
    <property type="component" value="Unassembled WGS sequence"/>
</dbReference>
<comment type="caution">
    <text evidence="2">The sequence shown here is derived from an EMBL/GenBank/DDBJ whole genome shotgun (WGS) entry which is preliminary data.</text>
</comment>
<protein>
    <submittedName>
        <fullName evidence="2">Uncharacterized protein</fullName>
    </submittedName>
</protein>
<organism evidence="2 3">
    <name type="scientific">Stephania cephalantha</name>
    <dbReference type="NCBI Taxonomy" id="152367"/>
    <lineage>
        <taxon>Eukaryota</taxon>
        <taxon>Viridiplantae</taxon>
        <taxon>Streptophyta</taxon>
        <taxon>Embryophyta</taxon>
        <taxon>Tracheophyta</taxon>
        <taxon>Spermatophyta</taxon>
        <taxon>Magnoliopsida</taxon>
        <taxon>Ranunculales</taxon>
        <taxon>Menispermaceae</taxon>
        <taxon>Menispermoideae</taxon>
        <taxon>Cissampelideae</taxon>
        <taxon>Stephania</taxon>
    </lineage>
</organism>
<name>A0AAP0PX72_9MAGN</name>
<dbReference type="EMBL" id="JBBNAG010000002">
    <property type="protein sequence ID" value="KAK9157734.1"/>
    <property type="molecule type" value="Genomic_DNA"/>
</dbReference>
<keyword evidence="3" id="KW-1185">Reference proteome</keyword>
<feature type="region of interest" description="Disordered" evidence="1">
    <location>
        <begin position="75"/>
        <end position="94"/>
    </location>
</feature>
<sequence>MLEVPICRGFIGFQSKDVKGEHNSLHLLLSNINLWVRISTVVVVFEEATNNDNEGLVGGGDGCCKDWIWDGRDEDEEAEGDVDDVAEGEISKAA</sequence>
<evidence type="ECO:0000256" key="1">
    <source>
        <dbReference type="SAM" id="MobiDB-lite"/>
    </source>
</evidence>
<proteinExistence type="predicted"/>
<gene>
    <name evidence="2" type="ORF">Scep_004308</name>
</gene>
<reference evidence="2 3" key="1">
    <citation type="submission" date="2024-01" db="EMBL/GenBank/DDBJ databases">
        <title>Genome assemblies of Stephania.</title>
        <authorList>
            <person name="Yang L."/>
        </authorList>
    </citation>
    <scope>NUCLEOTIDE SEQUENCE [LARGE SCALE GENOMIC DNA]</scope>
    <source>
        <strain evidence="2">JXDWG</strain>
        <tissue evidence="2">Leaf</tissue>
    </source>
</reference>